<dbReference type="GO" id="GO:0005829">
    <property type="term" value="C:cytosol"/>
    <property type="evidence" value="ECO:0007669"/>
    <property type="project" value="TreeGrafter"/>
</dbReference>
<dbReference type="AlphaFoldDB" id="A0A1G4IQX5"/>
<dbReference type="PRINTS" id="PR00894">
    <property type="entry name" value="YEASTMRS6P"/>
</dbReference>
<dbReference type="GO" id="GO:0006888">
    <property type="term" value="P:endoplasmic reticulum to Golgi vesicle-mediated transport"/>
    <property type="evidence" value="ECO:0007669"/>
    <property type="project" value="EnsemblFungi"/>
</dbReference>
<evidence type="ECO:0000313" key="6">
    <source>
        <dbReference type="EMBL" id="SCU78958.1"/>
    </source>
</evidence>
<keyword evidence="7" id="KW-1185">Reference proteome</keyword>
<name>A0A1G4IQX5_9SACH</name>
<dbReference type="InterPro" id="IPR036188">
    <property type="entry name" value="FAD/NAD-bd_sf"/>
</dbReference>
<dbReference type="GO" id="GO:0006612">
    <property type="term" value="P:protein targeting to membrane"/>
    <property type="evidence" value="ECO:0007669"/>
    <property type="project" value="EnsemblFungi"/>
</dbReference>
<dbReference type="GO" id="GO:0005634">
    <property type="term" value="C:nucleus"/>
    <property type="evidence" value="ECO:0007669"/>
    <property type="project" value="TreeGrafter"/>
</dbReference>
<dbReference type="Gene3D" id="3.50.50.60">
    <property type="entry name" value="FAD/NAD(P)-binding domain"/>
    <property type="match status" value="1"/>
</dbReference>
<feature type="compositionally biased region" description="Basic and acidic residues" evidence="5">
    <location>
        <begin position="1"/>
        <end position="17"/>
    </location>
</feature>
<dbReference type="PANTHER" id="PTHR11787:SF4">
    <property type="entry name" value="CHM, RAB ESCORT PROTEIN 1"/>
    <property type="match status" value="1"/>
</dbReference>
<dbReference type="OrthoDB" id="1923006at2759"/>
<dbReference type="GO" id="GO:0007264">
    <property type="term" value="P:small GTPase-mediated signal transduction"/>
    <property type="evidence" value="ECO:0007669"/>
    <property type="project" value="UniProtKB-UniRule"/>
</dbReference>
<dbReference type="GO" id="GO:0031267">
    <property type="term" value="F:small GTPase binding"/>
    <property type="evidence" value="ECO:0007669"/>
    <property type="project" value="EnsemblFungi"/>
</dbReference>
<dbReference type="GO" id="GO:0005092">
    <property type="term" value="F:GDP-dissociation inhibitor activity"/>
    <property type="evidence" value="ECO:0007669"/>
    <property type="project" value="UniProtKB-UniRule"/>
</dbReference>
<dbReference type="GO" id="GO:0005968">
    <property type="term" value="C:Rab-protein geranylgeranyltransferase complex"/>
    <property type="evidence" value="ECO:0007669"/>
    <property type="project" value="EnsemblFungi"/>
</dbReference>
<gene>
    <name evidence="6" type="ORF">LADA_0A08834G</name>
</gene>
<dbReference type="Pfam" id="PF00996">
    <property type="entry name" value="GDI"/>
    <property type="match status" value="1"/>
</dbReference>
<dbReference type="GO" id="GO:0004663">
    <property type="term" value="F:Rab geranylgeranyltransferase activity"/>
    <property type="evidence" value="ECO:0007669"/>
    <property type="project" value="EnsemblFungi"/>
</dbReference>
<organism evidence="6 7">
    <name type="scientific">Lachancea dasiensis</name>
    <dbReference type="NCBI Taxonomy" id="1072105"/>
    <lineage>
        <taxon>Eukaryota</taxon>
        <taxon>Fungi</taxon>
        <taxon>Dikarya</taxon>
        <taxon>Ascomycota</taxon>
        <taxon>Saccharomycotina</taxon>
        <taxon>Saccharomycetes</taxon>
        <taxon>Saccharomycetales</taxon>
        <taxon>Saccharomycetaceae</taxon>
        <taxon>Lachancea</taxon>
    </lineage>
</organism>
<evidence type="ECO:0000256" key="3">
    <source>
        <dbReference type="ARBA" id="ARBA00072236"/>
    </source>
</evidence>
<dbReference type="PANTHER" id="PTHR11787">
    <property type="entry name" value="RAB GDP-DISSOCIATION INHIBITOR"/>
    <property type="match status" value="1"/>
</dbReference>
<comment type="function">
    <text evidence="2 4">Substrate-binding subunit (component A) of the Rab geranylgeranyltransferase (GGTase) complex. Binds unprenylated Rab proteins and presents the substrate peptide to the catalytic component B. The component A is thought to be regenerated by transferring its prenylated Rab back to the donor membrane.</text>
</comment>
<accession>A0A1G4IQX5</accession>
<dbReference type="Gene3D" id="3.30.519.10">
    <property type="entry name" value="Guanine Nucleotide Dissociation Inhibitor, domain 2"/>
    <property type="match status" value="1"/>
</dbReference>
<evidence type="ECO:0000256" key="2">
    <source>
        <dbReference type="ARBA" id="ARBA00060123"/>
    </source>
</evidence>
<evidence type="ECO:0000313" key="7">
    <source>
        <dbReference type="Proteomes" id="UP000190274"/>
    </source>
</evidence>
<dbReference type="GO" id="GO:0016020">
    <property type="term" value="C:membrane"/>
    <property type="evidence" value="ECO:0007669"/>
    <property type="project" value="EnsemblFungi"/>
</dbReference>
<dbReference type="InterPro" id="IPR018203">
    <property type="entry name" value="GDP_dissociation_inhibitor"/>
</dbReference>
<dbReference type="Proteomes" id="UP000190274">
    <property type="component" value="Chromosome A"/>
</dbReference>
<evidence type="ECO:0000256" key="1">
    <source>
        <dbReference type="ARBA" id="ARBA00005593"/>
    </source>
</evidence>
<comment type="similarity">
    <text evidence="1 4">Belongs to the Rab GDI family.</text>
</comment>
<dbReference type="PRINTS" id="PR00891">
    <property type="entry name" value="RABGDIREP"/>
</dbReference>
<evidence type="ECO:0000256" key="5">
    <source>
        <dbReference type="SAM" id="MobiDB-lite"/>
    </source>
</evidence>
<protein>
    <recommendedName>
        <fullName evidence="3 4">Rab proteins geranylgeranyltransferase component A</fullName>
    </recommendedName>
</protein>
<dbReference type="SUPFAM" id="SSF54373">
    <property type="entry name" value="FAD-linked reductases, C-terminal domain"/>
    <property type="match status" value="1"/>
</dbReference>
<dbReference type="SUPFAM" id="SSF51905">
    <property type="entry name" value="FAD/NAD(P)-binding domain"/>
    <property type="match status" value="1"/>
</dbReference>
<dbReference type="EMBL" id="LT598460">
    <property type="protein sequence ID" value="SCU78958.1"/>
    <property type="molecule type" value="Genomic_DNA"/>
</dbReference>
<sequence>MMSSERRASMAERRPSTLDRSSVSAERKGSVTVVPHLAGIEDPLPETTPEKVDVLLVGTGLVESILAAALSWQGSRVLQIDSNSYYGDTSATLTIDQLKQWVQDVNQGSMKCYESAKLHISSMMGRGVYRSRDFGIDLSPKILFAKSDLLSILLKSRVHQYLEFQSLSNFHTYENDSFERLTNTKQEIFTNPSLPLMTKRNLMKFIKFVLDWENQPEVWQSYKDQPMASFLVDKFKLEKAQVFELIFSIGMCYNINVKTPEALQRIRRYLTSFDVYGPFPVLYSKYGGPGELSQGFCRSAAVAGATYKLNETLVSYDPDSKIAIFGDGSRVSVSEKVVVAPTQCPENSQNVPEQKYEVQRLTCVVDKPCSEWFGEGEYASVVVFPPNSLKSGNRQAVQALIMGAGSDVCPRGTSVWYLSSTETGPRGEMDLDAALGALEESIMRESSADIENDEGLVEMDNSGHLTLNSVKLGQSFKEYSSRDKLQIIVKLYYKQFTSTPPFEVVDPSIFEINEPNNLATKKLIPGASDNGVLYTPLPSAEVSYDEAITAARILFQSIVGSDDDFFDLDFEDDDEKDQINESAVIDDDEDAKMNMALDVEMSVEPVEFAGEMEI</sequence>
<reference evidence="6 7" key="1">
    <citation type="submission" date="2016-03" db="EMBL/GenBank/DDBJ databases">
        <authorList>
            <person name="Devillers H."/>
        </authorList>
    </citation>
    <scope>NUCLEOTIDE SEQUENCE [LARGE SCALE GENOMIC DNA]</scope>
    <source>
        <strain evidence="6">CBS 10888</strain>
    </source>
</reference>
<evidence type="ECO:0000256" key="4">
    <source>
        <dbReference type="PIRNR" id="PIRNR037514"/>
    </source>
</evidence>
<proteinExistence type="inferred from homology"/>
<dbReference type="STRING" id="1266660.A0A1G4IQX5"/>
<feature type="region of interest" description="Disordered" evidence="5">
    <location>
        <begin position="1"/>
        <end position="27"/>
    </location>
</feature>
<dbReference type="FunFam" id="1.10.405.10:FF:000003">
    <property type="entry name" value="Rab proteins geranylgeranyltransferase component A"/>
    <property type="match status" value="1"/>
</dbReference>
<dbReference type="PIRSF" id="PIRSF037514">
    <property type="entry name" value="Rab_ger_ger_transf_A_fun"/>
    <property type="match status" value="1"/>
</dbReference>
<dbReference type="Gene3D" id="1.10.405.10">
    <property type="entry name" value="Guanine Nucleotide Dissociation Inhibitor, domain 1"/>
    <property type="match status" value="1"/>
</dbReference>
<dbReference type="InterPro" id="IPR017230">
    <property type="entry name" value="Mrs6"/>
</dbReference>